<keyword evidence="4 5" id="KW-0131">Cell cycle</keyword>
<gene>
    <name evidence="5" type="primary">ftsA</name>
    <name evidence="8" type="ORF">SAMN02745213_00820</name>
</gene>
<evidence type="ECO:0000256" key="1">
    <source>
        <dbReference type="ARBA" id="ARBA00022475"/>
    </source>
</evidence>
<dbReference type="AlphaFoldDB" id="A0A1T4V596"/>
<dbReference type="InterPro" id="IPR003494">
    <property type="entry name" value="SHS2_FtsA"/>
</dbReference>
<dbReference type="EMBL" id="FUXX01000009">
    <property type="protein sequence ID" value="SKA60135.1"/>
    <property type="molecule type" value="Genomic_DNA"/>
</dbReference>
<accession>A0A1T4V596</accession>
<dbReference type="STRING" id="83771.SAMN02910357_00616"/>
<evidence type="ECO:0000313" key="9">
    <source>
        <dbReference type="Proteomes" id="UP000242432"/>
    </source>
</evidence>
<reference evidence="9" key="1">
    <citation type="submission" date="2017-02" db="EMBL/GenBank/DDBJ databases">
        <authorList>
            <person name="Varghese N."/>
            <person name="Submissions S."/>
        </authorList>
    </citation>
    <scope>NUCLEOTIDE SEQUENCE [LARGE SCALE GENOMIC DNA]</scope>
    <source>
        <strain evidence="9">DSM 3072</strain>
    </source>
</reference>
<dbReference type="GO" id="GO:0009898">
    <property type="term" value="C:cytoplasmic side of plasma membrane"/>
    <property type="evidence" value="ECO:0007669"/>
    <property type="project" value="UniProtKB-UniRule"/>
</dbReference>
<keyword evidence="2 5" id="KW-0132">Cell division</keyword>
<comment type="similarity">
    <text evidence="5 6">Belongs to the FtsA/MreB family.</text>
</comment>
<protein>
    <recommendedName>
        <fullName evidence="5 6">Cell division protein FtsA</fullName>
    </recommendedName>
</protein>
<dbReference type="InterPro" id="IPR050696">
    <property type="entry name" value="FtsA/MreB"/>
</dbReference>
<proteinExistence type="inferred from homology"/>
<comment type="function">
    <text evidence="5 6">Cell division protein that is involved in the assembly of the Z ring. May serve as a membrane anchor for the Z ring.</text>
</comment>
<dbReference type="PANTHER" id="PTHR32432">
    <property type="entry name" value="CELL DIVISION PROTEIN FTSA-RELATED"/>
    <property type="match status" value="1"/>
</dbReference>
<dbReference type="NCBIfam" id="TIGR01174">
    <property type="entry name" value="ftsA"/>
    <property type="match status" value="1"/>
</dbReference>
<dbReference type="RefSeq" id="WP_078928358.1">
    <property type="nucleotide sequence ID" value="NZ_FUXX01000009.1"/>
</dbReference>
<evidence type="ECO:0000259" key="7">
    <source>
        <dbReference type="SMART" id="SM00842"/>
    </source>
</evidence>
<dbReference type="SUPFAM" id="SSF53067">
    <property type="entry name" value="Actin-like ATPase domain"/>
    <property type="match status" value="2"/>
</dbReference>
<evidence type="ECO:0000256" key="5">
    <source>
        <dbReference type="HAMAP-Rule" id="MF_02033"/>
    </source>
</evidence>
<keyword evidence="3 5" id="KW-0472">Membrane</keyword>
<dbReference type="Proteomes" id="UP000242432">
    <property type="component" value="Unassembled WGS sequence"/>
</dbReference>
<dbReference type="Pfam" id="PF14450">
    <property type="entry name" value="FtsA"/>
    <property type="match status" value="1"/>
</dbReference>
<dbReference type="GO" id="GO:0043093">
    <property type="term" value="P:FtsZ-dependent cytokinesis"/>
    <property type="evidence" value="ECO:0007669"/>
    <property type="project" value="UniProtKB-UniRule"/>
</dbReference>
<evidence type="ECO:0000256" key="6">
    <source>
        <dbReference type="PIRNR" id="PIRNR003101"/>
    </source>
</evidence>
<sequence>MAIMKKKGNSPVAISDSEQQIYALDIGSSYIRLVSGIVEPNKQIKIQGMRECVSQGMVQGHISDINSLARQIAYLIQDYQKTYGVTIEKIVTGVPGCFVVAENQQGHSTIQSGTIEKSDRNKAVRMAMAGVKFNSADYSIIHAIPQQYATESSEQVTNPIGMYAKRLSASVHVIGCSFMFKNNIEKAIRMTNPDLDVCSIIYAGNAASSAVLTDAEKEIGVIHIDIGGGTVNVTVYEGKRQLLSFGIDDGGNYITKMIAKEFSISMNNAEYIKCNYGCADSRFLSEDSANISIRIPDNESNTTQVSSNEVAVRNGTLADVINRGIRSMCELIFQRINFYGSSTLKSLEIGGGIVLTGGTSKLPGIEQVFSEWVRDYNFQDNTFLKCNTKVRVGHPIGIGLFENAGAPEVISDSDKAVAIGLLRSARFDDLKQYTDDERNEKGTKGTGFFRTVADWISREL</sequence>
<keyword evidence="1 5" id="KW-1003">Cell membrane</keyword>
<dbReference type="SMART" id="SM00842">
    <property type="entry name" value="FtsA"/>
    <property type="match status" value="1"/>
</dbReference>
<evidence type="ECO:0000256" key="2">
    <source>
        <dbReference type="ARBA" id="ARBA00022618"/>
    </source>
</evidence>
<evidence type="ECO:0000313" key="8">
    <source>
        <dbReference type="EMBL" id="SKA60135.1"/>
    </source>
</evidence>
<dbReference type="Pfam" id="PF02491">
    <property type="entry name" value="SHS2_FTSA"/>
    <property type="match status" value="1"/>
</dbReference>
<organism evidence="8 9">
    <name type="scientific">Succinivibrio dextrinosolvens DSM 3072</name>
    <dbReference type="NCBI Taxonomy" id="1123324"/>
    <lineage>
        <taxon>Bacteria</taxon>
        <taxon>Pseudomonadati</taxon>
        <taxon>Pseudomonadota</taxon>
        <taxon>Gammaproteobacteria</taxon>
        <taxon>Aeromonadales</taxon>
        <taxon>Succinivibrionaceae</taxon>
        <taxon>Succinivibrio</taxon>
    </lineage>
</organism>
<dbReference type="InterPro" id="IPR020823">
    <property type="entry name" value="Cell_div_FtsA"/>
</dbReference>
<dbReference type="PIRSF" id="PIRSF003101">
    <property type="entry name" value="FtsA"/>
    <property type="match status" value="1"/>
</dbReference>
<feature type="domain" description="SHS2" evidence="7">
    <location>
        <begin position="21"/>
        <end position="211"/>
    </location>
</feature>
<dbReference type="HAMAP" id="MF_02033">
    <property type="entry name" value="FtsA"/>
    <property type="match status" value="1"/>
</dbReference>
<dbReference type="Gene3D" id="3.30.420.40">
    <property type="match status" value="1"/>
</dbReference>
<dbReference type="InterPro" id="IPR043129">
    <property type="entry name" value="ATPase_NBD"/>
</dbReference>
<keyword evidence="9" id="KW-1185">Reference proteome</keyword>
<dbReference type="PANTHER" id="PTHR32432:SF4">
    <property type="entry name" value="CELL DIVISION PROTEIN FTSA"/>
    <property type="match status" value="1"/>
</dbReference>
<evidence type="ECO:0000256" key="4">
    <source>
        <dbReference type="ARBA" id="ARBA00023306"/>
    </source>
</evidence>
<comment type="subcellular location">
    <subcellularLocation>
        <location evidence="5">Cell membrane</location>
        <topology evidence="5">Peripheral membrane protein</topology>
        <orientation evidence="5">Cytoplasmic side</orientation>
    </subcellularLocation>
    <text evidence="5">Localizes to the Z ring in an FtsZ-dependent manner. Targeted to the membrane through a conserved C-terminal amphipathic helix.</text>
</comment>
<comment type="subunit">
    <text evidence="5">Self-interacts. Interacts with FtsZ.</text>
</comment>
<name>A0A1T4V596_9GAMM</name>
<dbReference type="Gene3D" id="3.30.1490.110">
    <property type="match status" value="1"/>
</dbReference>
<evidence type="ECO:0000256" key="3">
    <source>
        <dbReference type="ARBA" id="ARBA00023136"/>
    </source>
</evidence>
<dbReference type="GO" id="GO:0032153">
    <property type="term" value="C:cell division site"/>
    <property type="evidence" value="ECO:0007669"/>
    <property type="project" value="UniProtKB-UniRule"/>
</dbReference>